<dbReference type="RGD" id="1588687">
    <property type="gene designation" value="Ndufa3"/>
</dbReference>
<protein>
    <recommendedName>
        <fullName evidence="5">NADH dehydrogenase [ubiquinone] 1 alpha subcomplex subunit 3</fullName>
    </recommendedName>
    <alternativeName>
        <fullName evidence="15">Complex I-B9</fullName>
    </alternativeName>
    <alternativeName>
        <fullName evidence="16">NADH-ubiquinone oxidoreductase B9 subunit</fullName>
    </alternativeName>
</protein>
<keyword evidence="8" id="KW-0812">Transmembrane</keyword>
<evidence type="ECO:0000256" key="9">
    <source>
        <dbReference type="ARBA" id="ARBA00022792"/>
    </source>
</evidence>
<keyword evidence="21" id="KW-1267">Proteomics identification</keyword>
<feature type="signal peptide" evidence="18">
    <location>
        <begin position="1"/>
        <end position="29"/>
    </location>
</feature>
<evidence type="ECO:0000256" key="7">
    <source>
        <dbReference type="ARBA" id="ARBA00022660"/>
    </source>
</evidence>
<dbReference type="PANTHER" id="PTHR15221">
    <property type="entry name" value="NADH DEHYDROGENASE [UBIQUINONE] 1 ALPHA SUBCOMPLEX SUBUNIT 3"/>
    <property type="match status" value="1"/>
</dbReference>
<keyword evidence="11" id="KW-1133">Transmembrane helix</keyword>
<proteinExistence type="evidence at protein level"/>
<keyword evidence="6" id="KW-0813">Transport</keyword>
<evidence type="ECO:0000256" key="12">
    <source>
        <dbReference type="ARBA" id="ARBA00022990"/>
    </source>
</evidence>
<dbReference type="Proteomes" id="UP000002494">
    <property type="component" value="Chromosome 1"/>
</dbReference>
<evidence type="ECO:0000256" key="1">
    <source>
        <dbReference type="ARBA" id="ARBA00003195"/>
    </source>
</evidence>
<evidence type="ECO:0000256" key="5">
    <source>
        <dbReference type="ARBA" id="ARBA00016391"/>
    </source>
</evidence>
<name>A0ABK0M3U7_RAT</name>
<evidence type="ECO:0007829" key="21">
    <source>
        <dbReference type="PeptideAtlas" id="A0ABK0M3U7"/>
    </source>
</evidence>
<keyword evidence="18" id="KW-0732">Signal</keyword>
<evidence type="ECO:0000256" key="14">
    <source>
        <dbReference type="ARBA" id="ARBA00023136"/>
    </source>
</evidence>
<keyword evidence="14" id="KW-0472">Membrane</keyword>
<evidence type="ECO:0000256" key="10">
    <source>
        <dbReference type="ARBA" id="ARBA00022982"/>
    </source>
</evidence>
<evidence type="ECO:0000256" key="6">
    <source>
        <dbReference type="ARBA" id="ARBA00022448"/>
    </source>
</evidence>
<feature type="region of interest" description="Disordered" evidence="17">
    <location>
        <begin position="83"/>
        <end position="102"/>
    </location>
</feature>
<comment type="function">
    <text evidence="1">Accessory subunit of the mitochondrial membrane respiratory chain NADH dehydrogenase (Complex I), that is believed not to be involved in catalysis. Complex I functions in the transfer of electrons from NADH to the respiratory chain. The immediate electron acceptor for the enzyme is believed to be ubiquinone.</text>
</comment>
<keyword evidence="9" id="KW-0999">Mitochondrion inner membrane</keyword>
<comment type="subunit">
    <text evidence="4">Complex I is composed of 45 different subunits.</text>
</comment>
<feature type="chain" id="PRO_5046218952" description="NADH dehydrogenase [ubiquinone] 1 alpha subcomplex subunit 3" evidence="18">
    <location>
        <begin position="30"/>
        <end position="108"/>
    </location>
</feature>
<evidence type="ECO:0000256" key="11">
    <source>
        <dbReference type="ARBA" id="ARBA00022989"/>
    </source>
</evidence>
<evidence type="ECO:0000256" key="8">
    <source>
        <dbReference type="ARBA" id="ARBA00022692"/>
    </source>
</evidence>
<organism evidence="19 20">
    <name type="scientific">Rattus norvegicus</name>
    <name type="common">Rat</name>
    <dbReference type="NCBI Taxonomy" id="10116"/>
    <lineage>
        <taxon>Eukaryota</taxon>
        <taxon>Metazoa</taxon>
        <taxon>Chordata</taxon>
        <taxon>Craniata</taxon>
        <taxon>Vertebrata</taxon>
        <taxon>Euteleostomi</taxon>
        <taxon>Mammalia</taxon>
        <taxon>Eutheria</taxon>
        <taxon>Euarchontoglires</taxon>
        <taxon>Glires</taxon>
        <taxon>Rodentia</taxon>
        <taxon>Myomorpha</taxon>
        <taxon>Muroidea</taxon>
        <taxon>Muridae</taxon>
        <taxon>Murinae</taxon>
        <taxon>Rattus</taxon>
    </lineage>
</organism>
<evidence type="ECO:0000313" key="20">
    <source>
        <dbReference type="Proteomes" id="UP000002494"/>
    </source>
</evidence>
<keyword evidence="7" id="KW-0679">Respiratory chain</keyword>
<evidence type="ECO:0000256" key="3">
    <source>
        <dbReference type="ARBA" id="ARBA00008253"/>
    </source>
</evidence>
<keyword evidence="13" id="KW-0496">Mitochondrion</keyword>
<reference evidence="19" key="2">
    <citation type="submission" date="2025-08" db="UniProtKB">
        <authorList>
            <consortium name="Ensembl"/>
        </authorList>
    </citation>
    <scope>IDENTIFICATION</scope>
    <source>
        <strain evidence="19">Brown Norway</strain>
    </source>
</reference>
<evidence type="ECO:0000256" key="13">
    <source>
        <dbReference type="ARBA" id="ARBA00023128"/>
    </source>
</evidence>
<dbReference type="Pfam" id="PF14987">
    <property type="entry name" value="NADHdh_A3"/>
    <property type="match status" value="1"/>
</dbReference>
<reference evidence="19" key="1">
    <citation type="submission" date="2024-01" db="EMBL/GenBank/DDBJ databases">
        <title>GRCr8: a new rat reference genome assembly contstructed from accurate long reads and long range scaffolding.</title>
        <authorList>
            <person name="Doris P.A."/>
            <person name="Kalbfleisch T."/>
            <person name="Li K."/>
            <person name="Howe K."/>
            <person name="Wood J."/>
        </authorList>
    </citation>
    <scope>NUCLEOTIDE SEQUENCE [LARGE SCALE GENOMIC DNA]</scope>
    <source>
        <strain evidence="19">Brown Norway</strain>
    </source>
</reference>
<keyword evidence="12" id="KW-0007">Acetylation</keyword>
<evidence type="ECO:0000256" key="4">
    <source>
        <dbReference type="ARBA" id="ARBA00011533"/>
    </source>
</evidence>
<evidence type="ECO:0000256" key="16">
    <source>
        <dbReference type="ARBA" id="ARBA00032035"/>
    </source>
</evidence>
<comment type="similarity">
    <text evidence="3">Belongs to the complex I NDUFA3 subunit family.</text>
</comment>
<keyword evidence="10" id="KW-0249">Electron transport</keyword>
<evidence type="ECO:0000256" key="18">
    <source>
        <dbReference type="SAM" id="SignalP"/>
    </source>
</evidence>
<sequence>MLRGDCGVLRTHQRALLVVLVFSCSLCQGCYYPFPISGELLHPRVSCLSFSTAIIMPMISPYTQYASMINKATPYNYPVPVRDNGNMPDVPSHPQEPLGPSLEWLKNL</sequence>
<dbReference type="Ensembl" id="ENSRNOT00000150351.1">
    <property type="protein sequence ID" value="ENSRNOP00000111838.1"/>
    <property type="gene ID" value="ENSRNOG00000060293.3"/>
</dbReference>
<dbReference type="GeneTree" id="ENSGT00390000004322"/>
<evidence type="ECO:0000256" key="15">
    <source>
        <dbReference type="ARBA" id="ARBA00031425"/>
    </source>
</evidence>
<dbReference type="InterPro" id="IPR026626">
    <property type="entry name" value="NDUFA3"/>
</dbReference>
<gene>
    <name evidence="19" type="primary">Ndufa3</name>
</gene>
<dbReference type="PANTHER" id="PTHR15221:SF0">
    <property type="entry name" value="NADH DEHYDROGENASE [UBIQUINONE] 1 ALPHA SUBCOMPLEX SUBUNIT 3"/>
    <property type="match status" value="1"/>
</dbReference>
<evidence type="ECO:0000313" key="19">
    <source>
        <dbReference type="Ensembl" id="ENSRNOP00000111838.1"/>
    </source>
</evidence>
<reference evidence="19" key="3">
    <citation type="submission" date="2025-09" db="UniProtKB">
        <authorList>
            <consortium name="Ensembl"/>
        </authorList>
    </citation>
    <scope>IDENTIFICATION</scope>
    <source>
        <strain evidence="19">Brown Norway</strain>
    </source>
</reference>
<comment type="subcellular location">
    <subcellularLocation>
        <location evidence="2">Mitochondrion inner membrane</location>
        <topology evidence="2">Single-pass membrane protein</topology>
    </subcellularLocation>
</comment>
<keyword evidence="20" id="KW-1185">Reference proteome</keyword>
<evidence type="ECO:0000256" key="2">
    <source>
        <dbReference type="ARBA" id="ARBA00004434"/>
    </source>
</evidence>
<evidence type="ECO:0000256" key="17">
    <source>
        <dbReference type="SAM" id="MobiDB-lite"/>
    </source>
</evidence>
<accession>A0ABK0M3U7</accession>